<dbReference type="PIRSF" id="PIRSF005962">
    <property type="entry name" value="Pept_M20D_amidohydro"/>
    <property type="match status" value="1"/>
</dbReference>
<dbReference type="Proteomes" id="UP000446866">
    <property type="component" value="Unassembled WGS sequence"/>
</dbReference>
<feature type="binding site" evidence="1">
    <location>
        <position position="173"/>
    </location>
    <ligand>
        <name>Mn(2+)</name>
        <dbReference type="ChEBI" id="CHEBI:29035"/>
        <label>1</label>
    </ligand>
</feature>
<dbReference type="InterPro" id="IPR036264">
    <property type="entry name" value="Bact_exopeptidase_dim_dom"/>
</dbReference>
<dbReference type="InterPro" id="IPR002933">
    <property type="entry name" value="Peptidase_M20"/>
</dbReference>
<gene>
    <name evidence="3" type="ORF">D0435_13085</name>
</gene>
<dbReference type="SUPFAM" id="SSF53187">
    <property type="entry name" value="Zn-dependent exopeptidases"/>
    <property type="match status" value="1"/>
</dbReference>
<dbReference type="Pfam" id="PF01546">
    <property type="entry name" value="Peptidase_M20"/>
    <property type="match status" value="1"/>
</dbReference>
<feature type="binding site" evidence="1">
    <location>
        <position position="197"/>
    </location>
    <ligand>
        <name>Mn(2+)</name>
        <dbReference type="ChEBI" id="CHEBI:29035"/>
        <label>2</label>
    </ligand>
</feature>
<feature type="binding site" evidence="1">
    <location>
        <position position="139"/>
    </location>
    <ligand>
        <name>Mn(2+)</name>
        <dbReference type="ChEBI" id="CHEBI:29035"/>
        <label>2</label>
    </ligand>
</feature>
<accession>A0A845QMD5</accession>
<keyword evidence="1" id="KW-0464">Manganese</keyword>
<proteinExistence type="predicted"/>
<dbReference type="InterPro" id="IPR011650">
    <property type="entry name" value="Peptidase_M20_dimer"/>
</dbReference>
<dbReference type="GO" id="GO:0016805">
    <property type="term" value="F:dipeptidase activity"/>
    <property type="evidence" value="ECO:0007669"/>
    <property type="project" value="TreeGrafter"/>
</dbReference>
<keyword evidence="3" id="KW-0378">Hydrolase</keyword>
<evidence type="ECO:0000256" key="1">
    <source>
        <dbReference type="PIRSR" id="PIRSR005962-1"/>
    </source>
</evidence>
<organism evidence="3 4">
    <name type="scientific">Anaerotruncus colihominis</name>
    <dbReference type="NCBI Taxonomy" id="169435"/>
    <lineage>
        <taxon>Bacteria</taxon>
        <taxon>Bacillati</taxon>
        <taxon>Bacillota</taxon>
        <taxon>Clostridia</taxon>
        <taxon>Eubacteriales</taxon>
        <taxon>Oscillospiraceae</taxon>
        <taxon>Anaerotruncus</taxon>
    </lineage>
</organism>
<dbReference type="PANTHER" id="PTHR30575:SF3">
    <property type="entry name" value="PEPTIDASE M20 DIMERISATION DOMAIN-CONTAINING PROTEIN"/>
    <property type="match status" value="1"/>
</dbReference>
<dbReference type="Gene3D" id="3.40.630.10">
    <property type="entry name" value="Zn peptidases"/>
    <property type="match status" value="2"/>
</dbReference>
<dbReference type="GO" id="GO:0046657">
    <property type="term" value="P:folic acid catabolic process"/>
    <property type="evidence" value="ECO:0007669"/>
    <property type="project" value="TreeGrafter"/>
</dbReference>
<dbReference type="NCBIfam" id="TIGR01891">
    <property type="entry name" value="amidohydrolases"/>
    <property type="match status" value="1"/>
</dbReference>
<reference evidence="3 4" key="1">
    <citation type="submission" date="2018-08" db="EMBL/GenBank/DDBJ databases">
        <title>Murine metabolic-syndrome-specific gut microbial biobank.</title>
        <authorList>
            <person name="Liu C."/>
        </authorList>
    </citation>
    <scope>NUCLEOTIDE SEQUENCE [LARGE SCALE GENOMIC DNA]</scope>
    <source>
        <strain evidence="3 4">28</strain>
    </source>
</reference>
<dbReference type="GO" id="GO:0071713">
    <property type="term" value="F:para-aminobenzoyl-glutamate hydrolase activity"/>
    <property type="evidence" value="ECO:0007669"/>
    <property type="project" value="TreeGrafter"/>
</dbReference>
<dbReference type="InterPro" id="IPR052030">
    <property type="entry name" value="Peptidase_M20/M20A_hydrolases"/>
</dbReference>
<dbReference type="EMBL" id="QXWK01000028">
    <property type="protein sequence ID" value="NBH62584.1"/>
    <property type="molecule type" value="Genomic_DNA"/>
</dbReference>
<name>A0A845QMD5_9FIRM</name>
<dbReference type="PANTHER" id="PTHR30575">
    <property type="entry name" value="PEPTIDASE M20"/>
    <property type="match status" value="1"/>
</dbReference>
<dbReference type="Pfam" id="PF07687">
    <property type="entry name" value="M20_dimer"/>
    <property type="match status" value="1"/>
</dbReference>
<dbReference type="InterPro" id="IPR017439">
    <property type="entry name" value="Amidohydrolase"/>
</dbReference>
<dbReference type="SUPFAM" id="SSF55031">
    <property type="entry name" value="Bacterial exopeptidase dimerisation domain"/>
    <property type="match status" value="1"/>
</dbReference>
<dbReference type="GO" id="GO:0005737">
    <property type="term" value="C:cytoplasm"/>
    <property type="evidence" value="ECO:0007669"/>
    <property type="project" value="TreeGrafter"/>
</dbReference>
<feature type="binding site" evidence="1">
    <location>
        <position position="398"/>
    </location>
    <ligand>
        <name>Mn(2+)</name>
        <dbReference type="ChEBI" id="CHEBI:29035"/>
        <label>2</label>
    </ligand>
</feature>
<feature type="domain" description="Peptidase M20 dimerisation" evidence="2">
    <location>
        <begin position="226"/>
        <end position="319"/>
    </location>
</feature>
<comment type="caution">
    <text evidence="3">The sequence shown here is derived from an EMBL/GenBank/DDBJ whole genome shotgun (WGS) entry which is preliminary data.</text>
</comment>
<evidence type="ECO:0000259" key="2">
    <source>
        <dbReference type="Pfam" id="PF07687"/>
    </source>
</evidence>
<evidence type="ECO:0000313" key="4">
    <source>
        <dbReference type="Proteomes" id="UP000446866"/>
    </source>
</evidence>
<comment type="cofactor">
    <cofactor evidence="1">
        <name>Mn(2+)</name>
        <dbReference type="ChEBI" id="CHEBI:29035"/>
    </cofactor>
    <text evidence="1">The Mn(2+) ion enhances activity.</text>
</comment>
<protein>
    <submittedName>
        <fullName evidence="3">Amidohydrolase</fullName>
    </submittedName>
</protein>
<feature type="binding site" evidence="1">
    <location>
        <position position="137"/>
    </location>
    <ligand>
        <name>Mn(2+)</name>
        <dbReference type="ChEBI" id="CHEBI:29035"/>
        <label>2</label>
    </ligand>
</feature>
<dbReference type="GO" id="GO:0046872">
    <property type="term" value="F:metal ion binding"/>
    <property type="evidence" value="ECO:0007669"/>
    <property type="project" value="UniProtKB-KW"/>
</dbReference>
<dbReference type="RefSeq" id="WP_160202871.1">
    <property type="nucleotide sequence ID" value="NZ_QXWK01000028.1"/>
</dbReference>
<evidence type="ECO:0000313" key="3">
    <source>
        <dbReference type="EMBL" id="NBH62584.1"/>
    </source>
</evidence>
<keyword evidence="4" id="KW-1185">Reference proteome</keyword>
<dbReference type="AlphaFoldDB" id="A0A845QMD5"/>
<sequence length="425" mass="46976">MNQFVEYRREFHHYPEIGWREIRTSARIAEILEKEGYKCLMGTDVINVDTVGFEMLSDEEKKAEMERAVAQGAKPEYVERTEGYPGVIAELDTGKEGPVTAFRFDIDCLPYEELQKEGFRPFDEGYISCNKDCVHACGHDAHTAIGIGLAWELMKRKDQLKGKMRIIFQPAEERYNGAQSIVDKGHLDDAMNFISVHMALTAEGWPLPSNTIACGCKDFLSDDQIDVTFHGTAAHPCGASQNGKNALLAACTAALNLHAIAPHEEGLCRVNVGILNAGVVVNTIAPNAFMSIEYRGQTRTIAAYARKRVFDILDGAAKAYDMEYTYEDFGEIPAAQSSDAMMEVIERAAKKVPWFEKIHFEGNVGGTDDASVMINKVQDNGGIATYVGIGCDTTQTLHSPEFDLDEDSIPAAIEMLVHAVEELNM</sequence>
<keyword evidence="1" id="KW-0479">Metal-binding</keyword>